<dbReference type="EC" id="4.1.1.5" evidence="1"/>
<protein>
    <submittedName>
        <fullName evidence="1">Acetolactate decarboxylase</fullName>
        <ecNumber evidence="1">4.1.1.5</ecNumber>
    </submittedName>
</protein>
<evidence type="ECO:0000313" key="2">
    <source>
        <dbReference type="Proteomes" id="UP001138894"/>
    </source>
</evidence>
<dbReference type="AlphaFoldDB" id="A0A9X1FBB9"/>
<dbReference type="Proteomes" id="UP001138894">
    <property type="component" value="Unassembled WGS sequence"/>
</dbReference>
<dbReference type="GO" id="GO:0045151">
    <property type="term" value="P:acetoin biosynthetic process"/>
    <property type="evidence" value="ECO:0007669"/>
    <property type="project" value="InterPro"/>
</dbReference>
<gene>
    <name evidence="1" type="ORF">KCG49_12435</name>
</gene>
<organism evidence="1 2">
    <name type="scientific">Winogradskyella luteola</name>
    <dbReference type="NCBI Taxonomy" id="2828330"/>
    <lineage>
        <taxon>Bacteria</taxon>
        <taxon>Pseudomonadati</taxon>
        <taxon>Bacteroidota</taxon>
        <taxon>Flavobacteriia</taxon>
        <taxon>Flavobacteriales</taxon>
        <taxon>Flavobacteriaceae</taxon>
        <taxon>Winogradskyella</taxon>
    </lineage>
</organism>
<reference evidence="1" key="1">
    <citation type="submission" date="2021-04" db="EMBL/GenBank/DDBJ databases">
        <authorList>
            <person name="Pira H."/>
            <person name="Risdian C."/>
            <person name="Wink J."/>
        </authorList>
    </citation>
    <scope>NUCLEOTIDE SEQUENCE</scope>
    <source>
        <strain evidence="1">WHY3</strain>
    </source>
</reference>
<dbReference type="InterPro" id="IPR005128">
    <property type="entry name" value="Acetolactate_a_deCO2ase"/>
</dbReference>
<proteinExistence type="predicted"/>
<dbReference type="Pfam" id="PF03306">
    <property type="entry name" value="AAL_decarboxy"/>
    <property type="match status" value="1"/>
</dbReference>
<name>A0A9X1FBB9_9FLAO</name>
<keyword evidence="2" id="KW-1185">Reference proteome</keyword>
<keyword evidence="1" id="KW-0456">Lyase</keyword>
<sequence>MKDVMWKGELFGKINLDTISNTKGLYGLGPKSYLSGEILINNGKTYISKVLSDSTMIVEENNNVEAPFFVYSNVTEWNIKRLPDSLKSIAQLEKYITEASEKIKKPFAFKLYGDVSKATIHIQNLPENTKVSSPKEAHQGQTNYNIENKDVEIIGFFSKDHQGIFTHHDSFLHMHLITRDLKKMGHLDDVIFNEMTLFLPKP</sequence>
<dbReference type="GO" id="GO:0047605">
    <property type="term" value="F:acetolactate decarboxylase activity"/>
    <property type="evidence" value="ECO:0007669"/>
    <property type="project" value="UniProtKB-EC"/>
</dbReference>
<comment type="caution">
    <text evidence="1">The sequence shown here is derived from an EMBL/GenBank/DDBJ whole genome shotgun (WGS) entry which is preliminary data.</text>
</comment>
<evidence type="ECO:0000313" key="1">
    <source>
        <dbReference type="EMBL" id="MBV7269998.1"/>
    </source>
</evidence>
<dbReference type="EMBL" id="JAGSPD010000010">
    <property type="protein sequence ID" value="MBV7269998.1"/>
    <property type="molecule type" value="Genomic_DNA"/>
</dbReference>
<accession>A0A9X1FBB9</accession>